<gene>
    <name evidence="2" type="ORF">OKA104_LOCUS43881</name>
</gene>
<name>A0A820F6Q8_9BILA</name>
<evidence type="ECO:0000313" key="3">
    <source>
        <dbReference type="Proteomes" id="UP000663881"/>
    </source>
</evidence>
<sequence length="203" mass="22893">SFVVSPEEPIFLVPNNKVNQLRRHTRAYLKSIGQIPAIYQIPRARSSQRRTRPYGENETLAATIDDLIIDTICLIKDPIETIEHQGETIFPNFLYFPEEDSNFQDFPEVEEGGSGPPEPPENNTTGATPTYPRPNFTLIATMAANRPWLATDVIAVPGAQHALPKHPEKLLLKFDPDNDITPKDHIKQFMLSLRLLPSINMVL</sequence>
<proteinExistence type="predicted"/>
<comment type="caution">
    <text evidence="2">The sequence shown here is derived from an EMBL/GenBank/DDBJ whole genome shotgun (WGS) entry which is preliminary data.</text>
</comment>
<evidence type="ECO:0000256" key="1">
    <source>
        <dbReference type="SAM" id="MobiDB-lite"/>
    </source>
</evidence>
<accession>A0A820F6Q8</accession>
<protein>
    <submittedName>
        <fullName evidence="2">Uncharacterized protein</fullName>
    </submittedName>
</protein>
<reference evidence="2" key="1">
    <citation type="submission" date="2021-02" db="EMBL/GenBank/DDBJ databases">
        <authorList>
            <person name="Nowell W R."/>
        </authorList>
    </citation>
    <scope>NUCLEOTIDE SEQUENCE</scope>
</reference>
<feature type="compositionally biased region" description="Low complexity" evidence="1">
    <location>
        <begin position="121"/>
        <end position="130"/>
    </location>
</feature>
<dbReference type="Proteomes" id="UP000663881">
    <property type="component" value="Unassembled WGS sequence"/>
</dbReference>
<dbReference type="EMBL" id="CAJOAY010012770">
    <property type="protein sequence ID" value="CAF4256402.1"/>
    <property type="molecule type" value="Genomic_DNA"/>
</dbReference>
<dbReference type="AlphaFoldDB" id="A0A820F6Q8"/>
<feature type="non-terminal residue" evidence="2">
    <location>
        <position position="1"/>
    </location>
</feature>
<evidence type="ECO:0000313" key="2">
    <source>
        <dbReference type="EMBL" id="CAF4256402.1"/>
    </source>
</evidence>
<feature type="region of interest" description="Disordered" evidence="1">
    <location>
        <begin position="104"/>
        <end position="131"/>
    </location>
</feature>
<organism evidence="2 3">
    <name type="scientific">Adineta steineri</name>
    <dbReference type="NCBI Taxonomy" id="433720"/>
    <lineage>
        <taxon>Eukaryota</taxon>
        <taxon>Metazoa</taxon>
        <taxon>Spiralia</taxon>
        <taxon>Gnathifera</taxon>
        <taxon>Rotifera</taxon>
        <taxon>Eurotatoria</taxon>
        <taxon>Bdelloidea</taxon>
        <taxon>Adinetida</taxon>
        <taxon>Adinetidae</taxon>
        <taxon>Adineta</taxon>
    </lineage>
</organism>